<gene>
    <name evidence="1" type="ORF">MUN86_14805</name>
</gene>
<evidence type="ECO:0000313" key="2">
    <source>
        <dbReference type="Proteomes" id="UP000830401"/>
    </source>
</evidence>
<dbReference type="EMBL" id="CP095061">
    <property type="protein sequence ID" value="UOQ64832.1"/>
    <property type="molecule type" value="Genomic_DNA"/>
</dbReference>
<evidence type="ECO:0008006" key="3">
    <source>
        <dbReference type="Google" id="ProtNLM"/>
    </source>
</evidence>
<dbReference type="SUPFAM" id="SSF53098">
    <property type="entry name" value="Ribonuclease H-like"/>
    <property type="match status" value="1"/>
</dbReference>
<keyword evidence="2" id="KW-1185">Reference proteome</keyword>
<proteinExistence type="predicted"/>
<organism evidence="1 2">
    <name type="scientific">Hymenobacter volaticus</name>
    <dbReference type="NCBI Taxonomy" id="2932254"/>
    <lineage>
        <taxon>Bacteria</taxon>
        <taxon>Pseudomonadati</taxon>
        <taxon>Bacteroidota</taxon>
        <taxon>Cytophagia</taxon>
        <taxon>Cytophagales</taxon>
        <taxon>Hymenobacteraceae</taxon>
        <taxon>Hymenobacter</taxon>
    </lineage>
</organism>
<dbReference type="InterPro" id="IPR012337">
    <property type="entry name" value="RNaseH-like_sf"/>
</dbReference>
<name>A0ABY4G1U4_9BACT</name>
<dbReference type="RefSeq" id="WP_245118831.1">
    <property type="nucleotide sequence ID" value="NZ_CP095061.1"/>
</dbReference>
<evidence type="ECO:0000313" key="1">
    <source>
        <dbReference type="EMBL" id="UOQ64832.1"/>
    </source>
</evidence>
<reference evidence="1" key="1">
    <citation type="submission" date="2022-04" db="EMBL/GenBank/DDBJ databases">
        <title>Hymenobacter sp. isolated from the air.</title>
        <authorList>
            <person name="Won M."/>
            <person name="Lee C.-M."/>
            <person name="Woen H.-Y."/>
            <person name="Kwon S.-W."/>
        </authorList>
    </citation>
    <scope>NUCLEOTIDE SEQUENCE</scope>
    <source>
        <strain evidence="1">5420S-77</strain>
    </source>
</reference>
<accession>A0ABY4G1U4</accession>
<sequence>MVPNQVWIGYITYLIRQGGRWLYLATWLDRHSRKIVWFGASDEALRTCALAMP</sequence>
<protein>
    <recommendedName>
        <fullName evidence="3">DDE domain-containing protein</fullName>
    </recommendedName>
</protein>
<dbReference type="Proteomes" id="UP000830401">
    <property type="component" value="Chromosome"/>
</dbReference>